<evidence type="ECO:0000313" key="9">
    <source>
        <dbReference type="Proteomes" id="UP000243975"/>
    </source>
</evidence>
<evidence type="ECO:0000259" key="7">
    <source>
        <dbReference type="SMART" id="SM00829"/>
    </source>
</evidence>
<dbReference type="GO" id="GO:0016616">
    <property type="term" value="F:oxidoreductase activity, acting on the CH-OH group of donors, NAD or NADP as acceptor"/>
    <property type="evidence" value="ECO:0007669"/>
    <property type="project" value="InterPro"/>
</dbReference>
<evidence type="ECO:0000256" key="6">
    <source>
        <dbReference type="RuleBase" id="RU361277"/>
    </source>
</evidence>
<dbReference type="InterPro" id="IPR047109">
    <property type="entry name" value="CAD-like"/>
</dbReference>
<accession>A0A103YGD7</accession>
<dbReference type="GO" id="GO:0008270">
    <property type="term" value="F:zinc ion binding"/>
    <property type="evidence" value="ECO:0007669"/>
    <property type="project" value="InterPro"/>
</dbReference>
<dbReference type="STRING" id="59895.A0A103YGD7"/>
<dbReference type="CDD" id="cd05283">
    <property type="entry name" value="CAD1"/>
    <property type="match status" value="3"/>
</dbReference>
<keyword evidence="9" id="KW-1185">Reference proteome</keyword>
<evidence type="ECO:0000313" key="8">
    <source>
        <dbReference type="EMBL" id="KVI08636.1"/>
    </source>
</evidence>
<proteinExistence type="inferred from homology"/>
<dbReference type="PROSITE" id="PS00065">
    <property type="entry name" value="D_2_HYDROXYACID_DH_1"/>
    <property type="match status" value="3"/>
</dbReference>
<sequence length="959" mass="103126">MAESPESEHPIKAHGYAARDTSGILSPLTFSRRATGEKDVRFKVLYCGICHSDLHFVKNEWGFTTYPVIPGHEIVGEVTEVGTKVDKFKIGDKVGVGCLVGSCRSCQSCADDYEQYCPKQVLTYGVPNFDGTKTYGGYSDHMVADEHFVLRWPENLPLDSGAPLLCAGITTYSPLRYFGLDKPGMKVGVVGLGGLGHIAVKMAKAFGAEVTVFSTSPAKKQESIEGLKADHFINSKDSEQMQAATGTLDGIIDTVSGTHPIAPLLNALKPHGKLVLVGAPEKPIELATFSLIMGRKIVGGSNIGGLKETQEMLDFAAKHGITANIEVIPIDYVNTAMDRLLKSDAYGYAAHDTSGTLSPFTFYRRATGEKDVRLKVLYCGICHTDVRFVNNDWGVTTYPVTPGHEIVGVVTEVGTKVEKFKIGDRVGVGCLVGSCGSCENCADDLENYCPKQILTYGFPYHDGTQTYGGYSDHMVADEHFVLRWPENLPLDSGAPLLCDGITAYSPLKYFGLDKPGMKVGVFGLGALGQIAVKMAKAFGAQVTVFSTNTAKKQEAIEGLKADHFINSEDPEQMAGATGTLDGIIYTVSATHEIASLLNALKPHGKLVIIGSPEKPFELPSYSLLTGRKTVAGSLIGGLKETQEMLDFAAKHGVTADIEIIPIDYFCIAESAILIFTSSRMNGGHEIVGVVTEVGTKVDKFKIGDKVGVGCLVGSCRSCQSCADDLENYCPKQILTYGFPYHDGTRTYGGYSDHMVADEHFVLRWPENLPLDSGAPLLCAGITTYSPLRYFGLDKPGMKVGVFGLGGLGHVAVKMAKAFGAEVTVFSTTAAKKEDALKGLKADHFINSKDPEQMNGATSTLDGIIDTVSATHEIVSLLNALKPHGKLVVVGAQAKPFEVSSYSLIPETQEMLDFAAKHGVTADIEVIPIDYVNTAMDRMLKSDVRYRFVIDVANSLKAEA</sequence>
<dbReference type="SUPFAM" id="SSF50129">
    <property type="entry name" value="GroES-like"/>
    <property type="match status" value="3"/>
</dbReference>
<comment type="similarity">
    <text evidence="2 6">Belongs to the zinc-containing alcohol dehydrogenase family.</text>
</comment>
<gene>
    <name evidence="8" type="ORF">Ccrd_012994</name>
</gene>
<dbReference type="InterPro" id="IPR013154">
    <property type="entry name" value="ADH-like_N"/>
</dbReference>
<dbReference type="PROSITE" id="PS00059">
    <property type="entry name" value="ADH_ZINC"/>
    <property type="match status" value="3"/>
</dbReference>
<dbReference type="InterPro" id="IPR011032">
    <property type="entry name" value="GroES-like_sf"/>
</dbReference>
<dbReference type="InterPro" id="IPR036291">
    <property type="entry name" value="NAD(P)-bd_dom_sf"/>
</dbReference>
<dbReference type="FunFam" id="3.90.180.10:FF:000004">
    <property type="entry name" value="probable cinnamyl alcohol dehydrogenase"/>
    <property type="match status" value="2"/>
</dbReference>
<dbReference type="Pfam" id="PF00107">
    <property type="entry name" value="ADH_zinc_N"/>
    <property type="match status" value="3"/>
</dbReference>
<dbReference type="FunFam" id="3.90.180.10:FF:000100">
    <property type="entry name" value="Putative cinnamyl alcohol dehydrogenase 6"/>
    <property type="match status" value="1"/>
</dbReference>
<dbReference type="EMBL" id="LEKV01001100">
    <property type="protein sequence ID" value="KVI08636.1"/>
    <property type="molecule type" value="Genomic_DNA"/>
</dbReference>
<keyword evidence="5" id="KW-0560">Oxidoreductase</keyword>
<feature type="domain" description="Enoyl reductase (ER)" evidence="7">
    <location>
        <begin position="355"/>
        <end position="680"/>
    </location>
</feature>
<dbReference type="GO" id="GO:0009809">
    <property type="term" value="P:lignin biosynthetic process"/>
    <property type="evidence" value="ECO:0007669"/>
    <property type="project" value="UniProtKB-ARBA"/>
</dbReference>
<evidence type="ECO:0000256" key="3">
    <source>
        <dbReference type="ARBA" id="ARBA00022723"/>
    </source>
</evidence>
<dbReference type="SMART" id="SM00829">
    <property type="entry name" value="PKS_ER"/>
    <property type="match status" value="1"/>
</dbReference>
<dbReference type="FunFam" id="3.40.50.720:FF:000022">
    <property type="entry name" value="Cinnamyl alcohol dehydrogenase"/>
    <property type="match status" value="3"/>
</dbReference>
<dbReference type="Pfam" id="PF08240">
    <property type="entry name" value="ADH_N"/>
    <property type="match status" value="3"/>
</dbReference>
<reference evidence="8 9" key="1">
    <citation type="journal article" date="2016" name="Sci. Rep.">
        <title>The genome sequence of the outbreeding globe artichoke constructed de novo incorporating a phase-aware low-pass sequencing strategy of F1 progeny.</title>
        <authorList>
            <person name="Scaglione D."/>
            <person name="Reyes-Chin-Wo S."/>
            <person name="Acquadro A."/>
            <person name="Froenicke L."/>
            <person name="Portis E."/>
            <person name="Beitel C."/>
            <person name="Tirone M."/>
            <person name="Mauro R."/>
            <person name="Lo Monaco A."/>
            <person name="Mauromicale G."/>
            <person name="Faccioli P."/>
            <person name="Cattivelli L."/>
            <person name="Rieseberg L."/>
            <person name="Michelmore R."/>
            <person name="Lanteri S."/>
        </authorList>
    </citation>
    <scope>NUCLEOTIDE SEQUENCE [LARGE SCALE GENOMIC DNA]</scope>
    <source>
        <strain evidence="8">2C</strain>
    </source>
</reference>
<keyword evidence="4 6" id="KW-0862">Zinc</keyword>
<dbReference type="Gene3D" id="3.90.180.10">
    <property type="entry name" value="Medium-chain alcohol dehydrogenases, catalytic domain"/>
    <property type="match status" value="3"/>
</dbReference>
<evidence type="ECO:0000256" key="4">
    <source>
        <dbReference type="ARBA" id="ARBA00022833"/>
    </source>
</evidence>
<dbReference type="PANTHER" id="PTHR42683">
    <property type="entry name" value="ALDEHYDE REDUCTASE"/>
    <property type="match status" value="1"/>
</dbReference>
<evidence type="ECO:0000256" key="2">
    <source>
        <dbReference type="ARBA" id="ARBA00008072"/>
    </source>
</evidence>
<dbReference type="InterPro" id="IPR029752">
    <property type="entry name" value="D-isomer_DH_CS1"/>
</dbReference>
<dbReference type="Proteomes" id="UP000243975">
    <property type="component" value="Unassembled WGS sequence"/>
</dbReference>
<name>A0A103YGD7_CYNCS</name>
<dbReference type="Gramene" id="KVI08636">
    <property type="protein sequence ID" value="KVI08636"/>
    <property type="gene ID" value="Ccrd_012994"/>
</dbReference>
<dbReference type="SUPFAM" id="SSF51735">
    <property type="entry name" value="NAD(P)-binding Rossmann-fold domains"/>
    <property type="match status" value="3"/>
</dbReference>
<protein>
    <submittedName>
        <fullName evidence="8">Alcohol dehydrogenase, C-terminal</fullName>
    </submittedName>
</protein>
<comment type="cofactor">
    <cofactor evidence="1 6">
        <name>Zn(2+)</name>
        <dbReference type="ChEBI" id="CHEBI:29105"/>
    </cofactor>
</comment>
<dbReference type="InterPro" id="IPR020843">
    <property type="entry name" value="ER"/>
</dbReference>
<keyword evidence="3 6" id="KW-0479">Metal-binding</keyword>
<dbReference type="Gene3D" id="3.40.50.720">
    <property type="entry name" value="NAD(P)-binding Rossmann-like Domain"/>
    <property type="match status" value="3"/>
</dbReference>
<dbReference type="AlphaFoldDB" id="A0A103YGD7"/>
<dbReference type="InterPro" id="IPR013149">
    <property type="entry name" value="ADH-like_C"/>
</dbReference>
<evidence type="ECO:0000256" key="5">
    <source>
        <dbReference type="ARBA" id="ARBA00023002"/>
    </source>
</evidence>
<dbReference type="OMA" id="PHYHERP"/>
<comment type="caution">
    <text evidence="8">The sequence shown here is derived from an EMBL/GenBank/DDBJ whole genome shotgun (WGS) entry which is preliminary data.</text>
</comment>
<dbReference type="InterPro" id="IPR002328">
    <property type="entry name" value="ADH_Zn_CS"/>
</dbReference>
<evidence type="ECO:0000256" key="1">
    <source>
        <dbReference type="ARBA" id="ARBA00001947"/>
    </source>
</evidence>
<organism evidence="8 9">
    <name type="scientific">Cynara cardunculus var. scolymus</name>
    <name type="common">Globe artichoke</name>
    <name type="synonym">Cynara scolymus</name>
    <dbReference type="NCBI Taxonomy" id="59895"/>
    <lineage>
        <taxon>Eukaryota</taxon>
        <taxon>Viridiplantae</taxon>
        <taxon>Streptophyta</taxon>
        <taxon>Embryophyta</taxon>
        <taxon>Tracheophyta</taxon>
        <taxon>Spermatophyta</taxon>
        <taxon>Magnoliopsida</taxon>
        <taxon>eudicotyledons</taxon>
        <taxon>Gunneridae</taxon>
        <taxon>Pentapetalae</taxon>
        <taxon>asterids</taxon>
        <taxon>campanulids</taxon>
        <taxon>Asterales</taxon>
        <taxon>Asteraceae</taxon>
        <taxon>Carduoideae</taxon>
        <taxon>Cardueae</taxon>
        <taxon>Carduinae</taxon>
        <taxon>Cynara</taxon>
    </lineage>
</organism>